<dbReference type="GO" id="GO:0050038">
    <property type="term" value="F:L-xylulose reductase (NADPH) activity"/>
    <property type="evidence" value="ECO:0007669"/>
    <property type="project" value="TreeGrafter"/>
</dbReference>
<dbReference type="GO" id="GO:0006006">
    <property type="term" value="P:glucose metabolic process"/>
    <property type="evidence" value="ECO:0007669"/>
    <property type="project" value="TreeGrafter"/>
</dbReference>
<dbReference type="EMBL" id="JARK01001376">
    <property type="protein sequence ID" value="EYC14619.1"/>
    <property type="molecule type" value="Genomic_DNA"/>
</dbReference>
<organism evidence="3 4">
    <name type="scientific">Ancylostoma ceylanicum</name>
    <dbReference type="NCBI Taxonomy" id="53326"/>
    <lineage>
        <taxon>Eukaryota</taxon>
        <taxon>Metazoa</taxon>
        <taxon>Ecdysozoa</taxon>
        <taxon>Nematoda</taxon>
        <taxon>Chromadorea</taxon>
        <taxon>Rhabditida</taxon>
        <taxon>Rhabditina</taxon>
        <taxon>Rhabditomorpha</taxon>
        <taxon>Strongyloidea</taxon>
        <taxon>Ancylostomatidae</taxon>
        <taxon>Ancylostomatinae</taxon>
        <taxon>Ancylostoma</taxon>
    </lineage>
</organism>
<dbReference type="AlphaFoldDB" id="A0A016UGZ9"/>
<dbReference type="InterPro" id="IPR051737">
    <property type="entry name" value="L-xylulose/Carbonyl_redctase"/>
</dbReference>
<dbReference type="STRING" id="53326.A0A016UGZ9"/>
<proteinExistence type="inferred from homology"/>
<evidence type="ECO:0000256" key="2">
    <source>
        <dbReference type="ARBA" id="ARBA00022857"/>
    </source>
</evidence>
<dbReference type="Gene3D" id="3.40.50.720">
    <property type="entry name" value="NAD(P)-binding Rossmann-like Domain"/>
    <property type="match status" value="1"/>
</dbReference>
<dbReference type="PANTHER" id="PTHR44252">
    <property type="entry name" value="D-ERYTHRULOSE REDUCTASE"/>
    <property type="match status" value="1"/>
</dbReference>
<evidence type="ECO:0000256" key="1">
    <source>
        <dbReference type="ARBA" id="ARBA00006484"/>
    </source>
</evidence>
<keyword evidence="4" id="KW-1185">Reference proteome</keyword>
<dbReference type="InterPro" id="IPR036291">
    <property type="entry name" value="NAD(P)-bd_dom_sf"/>
</dbReference>
<comment type="caution">
    <text evidence="3">The sequence shown here is derived from an EMBL/GenBank/DDBJ whole genome shotgun (WGS) entry which is preliminary data.</text>
</comment>
<keyword evidence="2" id="KW-0521">NADP</keyword>
<gene>
    <name evidence="3" type="primary">Acey_s0040.g309</name>
    <name evidence="3" type="ORF">Y032_0040g309</name>
</gene>
<protein>
    <submittedName>
        <fullName evidence="3">Uncharacterized protein</fullName>
    </submittedName>
</protein>
<accession>A0A016UGZ9</accession>
<reference evidence="4" key="1">
    <citation type="journal article" date="2015" name="Nat. Genet.">
        <title>The genome and transcriptome of the zoonotic hookworm Ancylostoma ceylanicum identify infection-specific gene families.</title>
        <authorList>
            <person name="Schwarz E.M."/>
            <person name="Hu Y."/>
            <person name="Antoshechkin I."/>
            <person name="Miller M.M."/>
            <person name="Sternberg P.W."/>
            <person name="Aroian R.V."/>
        </authorList>
    </citation>
    <scope>NUCLEOTIDE SEQUENCE</scope>
    <source>
        <strain evidence="4">HY135</strain>
    </source>
</reference>
<dbReference type="OrthoDB" id="5873927at2759"/>
<dbReference type="InterPro" id="IPR002347">
    <property type="entry name" value="SDR_fam"/>
</dbReference>
<sequence length="421" mass="45847">MFGHELLSLPSNALLFVFFRFADECNPSAATFLKHMKTQRKKGISGSRTLFLPQPNNRMQLGTALTLVTLSGVFAYQQPNLRWPYAKKPWSKVTNRNTKTVVKPGPLDWCSYWNSLGIHKPECLRNQKRPTPVVPLIRDILTTRFSSFTPTCRSRFLLSTCTSSSRCGTGKLCIDTNHITCCLPAQDECPTAPQLGFQCVVRSPVSWCTHNDDCGGRKCCPTGSQIAVLAFIAKAICCRGKLDNQADAQPADVIKRSLSLLSASMSASFDFTGKKALVTGASRGIGYAIAAALSKAGAHVVALARNQQGLEYLRKNHSNITALVCDVTSPEATLSALLAPHQPFDILVNNAGIGLLESCTGLTEEAEAKQLDVNLKAPIILTKIVTSEMIRNSVRGSVVNVSSQASMRPLEHHTAYCEFDN</sequence>
<evidence type="ECO:0000313" key="3">
    <source>
        <dbReference type="EMBL" id="EYC14619.1"/>
    </source>
</evidence>
<name>A0A016UGZ9_9BILA</name>
<dbReference type="Pfam" id="PF00106">
    <property type="entry name" value="adh_short"/>
    <property type="match status" value="1"/>
</dbReference>
<dbReference type="PRINTS" id="PR00081">
    <property type="entry name" value="GDHRDH"/>
</dbReference>
<dbReference type="GO" id="GO:0005997">
    <property type="term" value="P:xylulose metabolic process"/>
    <property type="evidence" value="ECO:0007669"/>
    <property type="project" value="TreeGrafter"/>
</dbReference>
<dbReference type="PANTHER" id="PTHR44252:SF3">
    <property type="entry name" value="D-ERYTHRULOSE REDUCTASE-RELATED"/>
    <property type="match status" value="1"/>
</dbReference>
<dbReference type="SUPFAM" id="SSF51735">
    <property type="entry name" value="NAD(P)-binding Rossmann-fold domains"/>
    <property type="match status" value="1"/>
</dbReference>
<dbReference type="Proteomes" id="UP000024635">
    <property type="component" value="Unassembled WGS sequence"/>
</dbReference>
<comment type="similarity">
    <text evidence="1">Belongs to the short-chain dehydrogenases/reductases (SDR) family.</text>
</comment>
<dbReference type="GO" id="GO:0004090">
    <property type="term" value="F:carbonyl reductase (NADPH) activity"/>
    <property type="evidence" value="ECO:0007669"/>
    <property type="project" value="TreeGrafter"/>
</dbReference>
<evidence type="ECO:0000313" key="4">
    <source>
        <dbReference type="Proteomes" id="UP000024635"/>
    </source>
</evidence>